<proteinExistence type="predicted"/>
<feature type="transmembrane region" description="Helical" evidence="1">
    <location>
        <begin position="48"/>
        <end position="71"/>
    </location>
</feature>
<reference evidence="2 3" key="1">
    <citation type="journal article" date="2018" name="Sci. Rep.">
        <title>Genomic signatures of local adaptation to the degree of environmental predictability in rotifers.</title>
        <authorList>
            <person name="Franch-Gras L."/>
            <person name="Hahn C."/>
            <person name="Garcia-Roger E.M."/>
            <person name="Carmona M.J."/>
            <person name="Serra M."/>
            <person name="Gomez A."/>
        </authorList>
    </citation>
    <scope>NUCLEOTIDE SEQUENCE [LARGE SCALE GENOMIC DNA]</scope>
    <source>
        <strain evidence="2">HYR1</strain>
    </source>
</reference>
<evidence type="ECO:0000256" key="1">
    <source>
        <dbReference type="SAM" id="Phobius"/>
    </source>
</evidence>
<gene>
    <name evidence="2" type="ORF">BpHYR1_021876</name>
</gene>
<organism evidence="2 3">
    <name type="scientific">Brachionus plicatilis</name>
    <name type="common">Marine rotifer</name>
    <name type="synonym">Brachionus muelleri</name>
    <dbReference type="NCBI Taxonomy" id="10195"/>
    <lineage>
        <taxon>Eukaryota</taxon>
        <taxon>Metazoa</taxon>
        <taxon>Spiralia</taxon>
        <taxon>Gnathifera</taxon>
        <taxon>Rotifera</taxon>
        <taxon>Eurotatoria</taxon>
        <taxon>Monogononta</taxon>
        <taxon>Pseudotrocha</taxon>
        <taxon>Ploima</taxon>
        <taxon>Brachionidae</taxon>
        <taxon>Brachionus</taxon>
    </lineage>
</organism>
<keyword evidence="1" id="KW-0812">Transmembrane</keyword>
<dbReference type="EMBL" id="REGN01000323">
    <property type="protein sequence ID" value="RNA42773.1"/>
    <property type="molecule type" value="Genomic_DNA"/>
</dbReference>
<keyword evidence="1" id="KW-0472">Membrane</keyword>
<dbReference type="Proteomes" id="UP000276133">
    <property type="component" value="Unassembled WGS sequence"/>
</dbReference>
<dbReference type="AlphaFoldDB" id="A0A3M7T3Z7"/>
<evidence type="ECO:0000313" key="3">
    <source>
        <dbReference type="Proteomes" id="UP000276133"/>
    </source>
</evidence>
<keyword evidence="1" id="KW-1133">Transmembrane helix</keyword>
<accession>A0A3M7T3Z7</accession>
<evidence type="ECO:0000313" key="2">
    <source>
        <dbReference type="EMBL" id="RNA42773.1"/>
    </source>
</evidence>
<keyword evidence="3" id="KW-1185">Reference proteome</keyword>
<comment type="caution">
    <text evidence="2">The sequence shown here is derived from an EMBL/GenBank/DDBJ whole genome shotgun (WGS) entry which is preliminary data.</text>
</comment>
<name>A0A3M7T3Z7_BRAPC</name>
<sequence length="85" mass="9587">MRDRVTCVQAVLGDNNWHQFALTLCGHIRQIWSQSAGPKSTKLLSFSIYQTTLFFFAAAAEVLSLMFVEIFGDKVVPPLRDLVKL</sequence>
<protein>
    <submittedName>
        <fullName evidence="2">Uncharacterized protein</fullName>
    </submittedName>
</protein>